<keyword evidence="2" id="KW-1185">Reference proteome</keyword>
<dbReference type="Proteomes" id="UP001474181">
    <property type="component" value="Unassembled WGS sequence"/>
</dbReference>
<evidence type="ECO:0000313" key="1">
    <source>
        <dbReference type="EMBL" id="MER7180000.1"/>
    </source>
</evidence>
<evidence type="ECO:0000313" key="2">
    <source>
        <dbReference type="Proteomes" id="UP001474181"/>
    </source>
</evidence>
<gene>
    <name evidence="1" type="ORF">ABT404_11055</name>
</gene>
<dbReference type="SUPFAM" id="SSF51430">
    <property type="entry name" value="NAD(P)-linked oxidoreductase"/>
    <property type="match status" value="1"/>
</dbReference>
<protein>
    <submittedName>
        <fullName evidence="1">Uncharacterized protein</fullName>
    </submittedName>
</protein>
<organism evidence="1 2">
    <name type="scientific">Streptomyces hyaluromycini</name>
    <dbReference type="NCBI Taxonomy" id="1377993"/>
    <lineage>
        <taxon>Bacteria</taxon>
        <taxon>Bacillati</taxon>
        <taxon>Actinomycetota</taxon>
        <taxon>Actinomycetes</taxon>
        <taxon>Kitasatosporales</taxon>
        <taxon>Streptomycetaceae</taxon>
        <taxon>Streptomyces</taxon>
    </lineage>
</organism>
<dbReference type="InterPro" id="IPR036812">
    <property type="entry name" value="NAD(P)_OxRdtase_dom_sf"/>
</dbReference>
<comment type="caution">
    <text evidence="1">The sequence shown here is derived from an EMBL/GenBank/DDBJ whole genome shotgun (WGS) entry which is preliminary data.</text>
</comment>
<reference evidence="1 2" key="1">
    <citation type="submission" date="2024-06" db="EMBL/GenBank/DDBJ databases">
        <title>The Natural Products Discovery Center: Release of the First 8490 Sequenced Strains for Exploring Actinobacteria Biosynthetic Diversity.</title>
        <authorList>
            <person name="Kalkreuter E."/>
            <person name="Kautsar S.A."/>
            <person name="Yang D."/>
            <person name="Bader C.D."/>
            <person name="Teijaro C.N."/>
            <person name="Fluegel L."/>
            <person name="Davis C.M."/>
            <person name="Simpson J.R."/>
            <person name="Lauterbach L."/>
            <person name="Steele A.D."/>
            <person name="Gui C."/>
            <person name="Meng S."/>
            <person name="Li G."/>
            <person name="Viehrig K."/>
            <person name="Ye F."/>
            <person name="Su P."/>
            <person name="Kiefer A.F."/>
            <person name="Nichols A."/>
            <person name="Cepeda A.J."/>
            <person name="Yan W."/>
            <person name="Fan B."/>
            <person name="Jiang Y."/>
            <person name="Adhikari A."/>
            <person name="Zheng C.-J."/>
            <person name="Schuster L."/>
            <person name="Cowan T.M."/>
            <person name="Smanski M.J."/>
            <person name="Chevrette M.G."/>
            <person name="De Carvalho L.P.S."/>
            <person name="Shen B."/>
        </authorList>
    </citation>
    <scope>NUCLEOTIDE SEQUENCE [LARGE SCALE GENOMIC DNA]</scope>
    <source>
        <strain evidence="1 2">NPDC000234</strain>
    </source>
</reference>
<sequence>MTTAGTCTSGSGLDDAGTIRAIHRALDVRVTHIGTTEPYGPFHNEEIGA</sequence>
<dbReference type="RefSeq" id="WP_350779684.1">
    <property type="nucleotide sequence ID" value="NZ_JBEPEK010000058.1"/>
</dbReference>
<name>A0ABV1WTE1_9ACTN</name>
<dbReference type="EMBL" id="JBEPEK010000058">
    <property type="protein sequence ID" value="MER7180000.1"/>
    <property type="molecule type" value="Genomic_DNA"/>
</dbReference>
<accession>A0ABV1WTE1</accession>
<proteinExistence type="predicted"/>